<accession>A0A941GT35</accession>
<reference evidence="9" key="1">
    <citation type="submission" date="2021-02" db="EMBL/GenBank/DDBJ databases">
        <title>Metagenome analyses of Stigonema ocellatum DSM 106950, Chlorogloea purpurea SAG 13.99 and Gomphosphaeria aponina DSM 107014.</title>
        <authorList>
            <person name="Marter P."/>
            <person name="Huang S."/>
        </authorList>
    </citation>
    <scope>NUCLEOTIDE SEQUENCE</scope>
    <source>
        <strain evidence="9">JP213</strain>
    </source>
</reference>
<organism evidence="9 10">
    <name type="scientific">Gomphosphaeria aponina SAG 52.96 = DSM 107014</name>
    <dbReference type="NCBI Taxonomy" id="1521640"/>
    <lineage>
        <taxon>Bacteria</taxon>
        <taxon>Bacillati</taxon>
        <taxon>Cyanobacteriota</taxon>
        <taxon>Cyanophyceae</taxon>
        <taxon>Oscillatoriophycideae</taxon>
        <taxon>Chroococcales</taxon>
        <taxon>Gomphosphaeriaceae</taxon>
        <taxon>Gomphosphaeria</taxon>
    </lineage>
</organism>
<evidence type="ECO:0000256" key="2">
    <source>
        <dbReference type="ARBA" id="ARBA00005811"/>
    </source>
</evidence>
<dbReference type="InterPro" id="IPR003400">
    <property type="entry name" value="ExbD"/>
</dbReference>
<comment type="subcellular location">
    <subcellularLocation>
        <location evidence="1">Cell membrane</location>
        <topology evidence="1">Single-pass membrane protein</topology>
    </subcellularLocation>
    <subcellularLocation>
        <location evidence="7">Cell membrane</location>
        <topology evidence="7">Single-pass type II membrane protein</topology>
    </subcellularLocation>
</comment>
<evidence type="ECO:0000256" key="3">
    <source>
        <dbReference type="ARBA" id="ARBA00022475"/>
    </source>
</evidence>
<keyword evidence="6 8" id="KW-0472">Membrane</keyword>
<feature type="transmembrane region" description="Helical" evidence="8">
    <location>
        <begin position="37"/>
        <end position="58"/>
    </location>
</feature>
<keyword evidence="4 7" id="KW-0812">Transmembrane</keyword>
<evidence type="ECO:0000256" key="7">
    <source>
        <dbReference type="RuleBase" id="RU003879"/>
    </source>
</evidence>
<name>A0A941GT35_9CHRO</name>
<comment type="caution">
    <text evidence="9">The sequence shown here is derived from an EMBL/GenBank/DDBJ whole genome shotgun (WGS) entry which is preliminary data.</text>
</comment>
<keyword evidence="7" id="KW-0813">Transport</keyword>
<comment type="similarity">
    <text evidence="2 7">Belongs to the ExbD/TolR family.</text>
</comment>
<dbReference type="Gene3D" id="3.30.420.270">
    <property type="match status" value="1"/>
</dbReference>
<evidence type="ECO:0000256" key="8">
    <source>
        <dbReference type="SAM" id="Phobius"/>
    </source>
</evidence>
<dbReference type="AlphaFoldDB" id="A0A941GT35"/>
<evidence type="ECO:0000313" key="9">
    <source>
        <dbReference type="EMBL" id="MBR8828980.1"/>
    </source>
</evidence>
<proteinExistence type="inferred from homology"/>
<dbReference type="GO" id="GO:0015031">
    <property type="term" value="P:protein transport"/>
    <property type="evidence" value="ECO:0007669"/>
    <property type="project" value="UniProtKB-KW"/>
</dbReference>
<protein>
    <submittedName>
        <fullName evidence="9">Biopolymer transporter ExbD</fullName>
    </submittedName>
</protein>
<dbReference type="PANTHER" id="PTHR30558">
    <property type="entry name" value="EXBD MEMBRANE COMPONENT OF PMF-DRIVEN MACROMOLECULE IMPORT SYSTEM"/>
    <property type="match status" value="1"/>
</dbReference>
<dbReference type="Proteomes" id="UP000767446">
    <property type="component" value="Unassembled WGS sequence"/>
</dbReference>
<evidence type="ECO:0000256" key="5">
    <source>
        <dbReference type="ARBA" id="ARBA00022989"/>
    </source>
</evidence>
<evidence type="ECO:0000256" key="6">
    <source>
        <dbReference type="ARBA" id="ARBA00023136"/>
    </source>
</evidence>
<dbReference type="GO" id="GO:0005886">
    <property type="term" value="C:plasma membrane"/>
    <property type="evidence" value="ECO:0007669"/>
    <property type="project" value="UniProtKB-SubCell"/>
</dbReference>
<dbReference type="EMBL" id="JADQBC010000099">
    <property type="protein sequence ID" value="MBR8828980.1"/>
    <property type="molecule type" value="Genomic_DNA"/>
</dbReference>
<evidence type="ECO:0000313" key="10">
    <source>
        <dbReference type="Proteomes" id="UP000767446"/>
    </source>
</evidence>
<gene>
    <name evidence="9" type="ORF">DSM107014_13955</name>
</gene>
<keyword evidence="5 8" id="KW-1133">Transmembrane helix</keyword>
<evidence type="ECO:0000256" key="1">
    <source>
        <dbReference type="ARBA" id="ARBA00004162"/>
    </source>
</evidence>
<evidence type="ECO:0000256" key="4">
    <source>
        <dbReference type="ARBA" id="ARBA00022692"/>
    </source>
</evidence>
<dbReference type="Pfam" id="PF02472">
    <property type="entry name" value="ExbD"/>
    <property type="match status" value="1"/>
</dbReference>
<keyword evidence="3" id="KW-1003">Cell membrane</keyword>
<sequence>MKVGKKKPRALKNLPLPVRPLKLWQDEPNHQEVRIEIIPLIDVIFCILTFFILAAVSFSRQQAITLDLPPAETGETQMQEMLIVSLDNLGQIYVEKELVTRSQLTQALKNYRTLNPEGLMVLYASKNASYQNVIEVLDALREVGGSRVALAVIGQ</sequence>
<dbReference type="PANTHER" id="PTHR30558:SF3">
    <property type="entry name" value="BIOPOLYMER TRANSPORT PROTEIN EXBD-RELATED"/>
    <property type="match status" value="1"/>
</dbReference>
<dbReference type="GO" id="GO:0022857">
    <property type="term" value="F:transmembrane transporter activity"/>
    <property type="evidence" value="ECO:0007669"/>
    <property type="project" value="InterPro"/>
</dbReference>
<keyword evidence="7" id="KW-0653">Protein transport</keyword>